<dbReference type="EMBL" id="MN740976">
    <property type="protein sequence ID" value="QHU20999.1"/>
    <property type="molecule type" value="Genomic_DNA"/>
</dbReference>
<proteinExistence type="predicted"/>
<dbReference type="AlphaFoldDB" id="A0A6C0KTR9"/>
<name>A0A6C0KTR9_9ZZZZ</name>
<sequence length="90" mass="10851">MHDVTYHGLHKWTCSAFERFGWMTLAARDHHKYKIDDFKLELLHLKTALENKIGKTEENDRRYDLHILHKNVDCLISNVNKLFKEHHVKK</sequence>
<evidence type="ECO:0000313" key="1">
    <source>
        <dbReference type="EMBL" id="QHU20999.1"/>
    </source>
</evidence>
<accession>A0A6C0KTR9</accession>
<reference evidence="1" key="1">
    <citation type="journal article" date="2020" name="Nature">
        <title>Giant virus diversity and host interactions through global metagenomics.</title>
        <authorList>
            <person name="Schulz F."/>
            <person name="Roux S."/>
            <person name="Paez-Espino D."/>
            <person name="Jungbluth S."/>
            <person name="Walsh D.A."/>
            <person name="Denef V.J."/>
            <person name="McMahon K.D."/>
            <person name="Konstantinidis K.T."/>
            <person name="Eloe-Fadrosh E.A."/>
            <person name="Kyrpides N.C."/>
            <person name="Woyke T."/>
        </authorList>
    </citation>
    <scope>NUCLEOTIDE SEQUENCE</scope>
    <source>
        <strain evidence="1">GVMAG-S-3300013094-100</strain>
    </source>
</reference>
<organism evidence="1">
    <name type="scientific">viral metagenome</name>
    <dbReference type="NCBI Taxonomy" id="1070528"/>
    <lineage>
        <taxon>unclassified sequences</taxon>
        <taxon>metagenomes</taxon>
        <taxon>organismal metagenomes</taxon>
    </lineage>
</organism>
<protein>
    <submittedName>
        <fullName evidence="1">Uncharacterized protein</fullName>
    </submittedName>
</protein>